<dbReference type="GO" id="GO:0000981">
    <property type="term" value="F:DNA-binding transcription factor activity, RNA polymerase II-specific"/>
    <property type="evidence" value="ECO:0007669"/>
    <property type="project" value="TreeGrafter"/>
</dbReference>
<name>A0AAW1JWA6_POPJA</name>
<dbReference type="EMBL" id="JASPKY010000327">
    <property type="protein sequence ID" value="KAK9708533.1"/>
    <property type="molecule type" value="Genomic_DNA"/>
</dbReference>
<dbReference type="InterPro" id="IPR001630">
    <property type="entry name" value="Leuzip_CREB"/>
</dbReference>
<proteinExistence type="predicted"/>
<evidence type="ECO:0000259" key="6">
    <source>
        <dbReference type="PROSITE" id="PS50953"/>
    </source>
</evidence>
<dbReference type="InterPro" id="IPR003102">
    <property type="entry name" value="CREB1-like_pKID"/>
</dbReference>
<comment type="caution">
    <text evidence="7">The sequence shown here is derived from an EMBL/GenBank/DDBJ whole genome shotgun (WGS) entry which is preliminary data.</text>
</comment>
<dbReference type="GO" id="GO:0005667">
    <property type="term" value="C:transcription regulator complex"/>
    <property type="evidence" value="ECO:0007669"/>
    <property type="project" value="TreeGrafter"/>
</dbReference>
<dbReference type="GO" id="GO:0000978">
    <property type="term" value="F:RNA polymerase II cis-regulatory region sequence-specific DNA binding"/>
    <property type="evidence" value="ECO:0007669"/>
    <property type="project" value="TreeGrafter"/>
</dbReference>
<dbReference type="PROSITE" id="PS50953">
    <property type="entry name" value="KID"/>
    <property type="match status" value="1"/>
</dbReference>
<sequence length="174" mass="19104">MNDSPPIRHARNLNHEEICRTIDGYTVYSSECVTHISQYFSKRLSPIRSMEGIVEENGSVDPLAPSPDPPVAIVSSVQSVIQPNQQSVIQTATNLPPVLSKGNVILVSKPNSVIQTAQANLQTLQVVDAPSDDSFSEEESPKKRRDLLTRRPSYRKILNDLGGGEIAAVIFQLQ</sequence>
<protein>
    <submittedName>
        <fullName evidence="7">PKID domain</fullName>
    </submittedName>
</protein>
<dbReference type="Pfam" id="PF02173">
    <property type="entry name" value="pKID"/>
    <property type="match status" value="1"/>
</dbReference>
<organism evidence="7 8">
    <name type="scientific">Popillia japonica</name>
    <name type="common">Japanese beetle</name>
    <dbReference type="NCBI Taxonomy" id="7064"/>
    <lineage>
        <taxon>Eukaryota</taxon>
        <taxon>Metazoa</taxon>
        <taxon>Ecdysozoa</taxon>
        <taxon>Arthropoda</taxon>
        <taxon>Hexapoda</taxon>
        <taxon>Insecta</taxon>
        <taxon>Pterygota</taxon>
        <taxon>Neoptera</taxon>
        <taxon>Endopterygota</taxon>
        <taxon>Coleoptera</taxon>
        <taxon>Polyphaga</taxon>
        <taxon>Scarabaeiformia</taxon>
        <taxon>Scarabaeidae</taxon>
        <taxon>Rutelinae</taxon>
        <taxon>Popillia</taxon>
    </lineage>
</organism>
<feature type="domain" description="KID" evidence="6">
    <location>
        <begin position="121"/>
        <end position="174"/>
    </location>
</feature>
<gene>
    <name evidence="7" type="ORF">QE152_g27157</name>
</gene>
<comment type="subcellular location">
    <subcellularLocation>
        <location evidence="1">Nucleus</location>
    </subcellularLocation>
</comment>
<evidence type="ECO:0000256" key="2">
    <source>
        <dbReference type="ARBA" id="ARBA00023015"/>
    </source>
</evidence>
<keyword evidence="8" id="KW-1185">Reference proteome</keyword>
<keyword evidence="4" id="KW-0804">Transcription</keyword>
<keyword evidence="2" id="KW-0805">Transcription regulation</keyword>
<dbReference type="GO" id="GO:0005634">
    <property type="term" value="C:nucleus"/>
    <property type="evidence" value="ECO:0007669"/>
    <property type="project" value="UniProtKB-SubCell"/>
</dbReference>
<keyword evidence="3" id="KW-0238">DNA-binding</keyword>
<keyword evidence="5" id="KW-0539">Nucleus</keyword>
<dbReference type="PANTHER" id="PTHR45879:SF3">
    <property type="entry name" value="CYCLIC AMP RESPONSE ELEMENT-BINDING PROTEIN B"/>
    <property type="match status" value="1"/>
</dbReference>
<reference evidence="7 8" key="1">
    <citation type="journal article" date="2024" name="BMC Genomics">
        <title>De novo assembly and annotation of Popillia japonica's genome with initial clues to its potential as an invasive pest.</title>
        <authorList>
            <person name="Cucini C."/>
            <person name="Boschi S."/>
            <person name="Funari R."/>
            <person name="Cardaioli E."/>
            <person name="Iannotti N."/>
            <person name="Marturano G."/>
            <person name="Paoli F."/>
            <person name="Bruttini M."/>
            <person name="Carapelli A."/>
            <person name="Frati F."/>
            <person name="Nardi F."/>
        </authorList>
    </citation>
    <scope>NUCLEOTIDE SEQUENCE [LARGE SCALE GENOMIC DNA]</scope>
    <source>
        <strain evidence="7">DMR45628</strain>
    </source>
</reference>
<evidence type="ECO:0000256" key="5">
    <source>
        <dbReference type="ARBA" id="ARBA00023242"/>
    </source>
</evidence>
<evidence type="ECO:0000256" key="4">
    <source>
        <dbReference type="ARBA" id="ARBA00023163"/>
    </source>
</evidence>
<evidence type="ECO:0000313" key="8">
    <source>
        <dbReference type="Proteomes" id="UP001458880"/>
    </source>
</evidence>
<accession>A0AAW1JWA6</accession>
<evidence type="ECO:0000313" key="7">
    <source>
        <dbReference type="EMBL" id="KAK9708533.1"/>
    </source>
</evidence>
<evidence type="ECO:0000256" key="1">
    <source>
        <dbReference type="ARBA" id="ARBA00004123"/>
    </source>
</evidence>
<dbReference type="AlphaFoldDB" id="A0AAW1JWA6"/>
<dbReference type="PANTHER" id="PTHR45879">
    <property type="entry name" value="CYCLIC AMP RESPONSE ELEMENT-BINDING PROTEIN B"/>
    <property type="match status" value="1"/>
</dbReference>
<evidence type="ECO:0000256" key="3">
    <source>
        <dbReference type="ARBA" id="ARBA00023125"/>
    </source>
</evidence>
<dbReference type="Proteomes" id="UP001458880">
    <property type="component" value="Unassembled WGS sequence"/>
</dbReference>